<dbReference type="InterPro" id="IPR055270">
    <property type="entry name" value="Glyco_tran_10_C"/>
</dbReference>
<evidence type="ECO:0000256" key="6">
    <source>
        <dbReference type="ARBA" id="ARBA00023034"/>
    </source>
</evidence>
<evidence type="ECO:0000256" key="4">
    <source>
        <dbReference type="ARBA" id="ARBA00022676"/>
    </source>
</evidence>
<dbReference type="GO" id="GO:0008417">
    <property type="term" value="F:fucosyltransferase activity"/>
    <property type="evidence" value="ECO:0007669"/>
    <property type="project" value="InterPro"/>
</dbReference>
<dbReference type="PANTHER" id="PTHR48438:SF1">
    <property type="entry name" value="ALPHA-(1,3)-FUCOSYLTRANSFERASE C-RELATED"/>
    <property type="match status" value="1"/>
</dbReference>
<keyword evidence="4 7" id="KW-0328">Glycosyltransferase</keyword>
<proteinExistence type="inferred from homology"/>
<keyword evidence="10" id="KW-1185">Reference proteome</keyword>
<dbReference type="InterPro" id="IPR001503">
    <property type="entry name" value="Glyco_trans_10"/>
</dbReference>
<evidence type="ECO:0000313" key="10">
    <source>
        <dbReference type="Proteomes" id="UP000728032"/>
    </source>
</evidence>
<dbReference type="EMBL" id="CAJPVJ010010136">
    <property type="protein sequence ID" value="CAG2173026.1"/>
    <property type="molecule type" value="Genomic_DNA"/>
</dbReference>
<evidence type="ECO:0000313" key="9">
    <source>
        <dbReference type="EMBL" id="CAD7655839.1"/>
    </source>
</evidence>
<evidence type="ECO:0000256" key="3">
    <source>
        <dbReference type="ARBA" id="ARBA00008919"/>
    </source>
</evidence>
<evidence type="ECO:0000256" key="5">
    <source>
        <dbReference type="ARBA" id="ARBA00022679"/>
    </source>
</evidence>
<gene>
    <name evidence="9" type="ORF">ONB1V03_LOCUS12480</name>
</gene>
<keyword evidence="7" id="KW-0472">Membrane</keyword>
<keyword evidence="6 7" id="KW-0333">Golgi apparatus</keyword>
<keyword evidence="7" id="KW-0812">Transmembrane</keyword>
<dbReference type="OrthoDB" id="427096at2759"/>
<reference evidence="9" key="1">
    <citation type="submission" date="2020-11" db="EMBL/GenBank/DDBJ databases">
        <authorList>
            <person name="Tran Van P."/>
        </authorList>
    </citation>
    <scope>NUCLEOTIDE SEQUENCE</scope>
</reference>
<protein>
    <recommendedName>
        <fullName evidence="7">Fucosyltransferase</fullName>
        <ecNumber evidence="7">2.4.1.-</ecNumber>
    </recommendedName>
</protein>
<comment type="similarity">
    <text evidence="3 7">Belongs to the glycosyltransferase 10 family.</text>
</comment>
<feature type="domain" description="Fucosyltransferase C-terminal" evidence="8">
    <location>
        <begin position="58"/>
        <end position="159"/>
    </location>
</feature>
<evidence type="ECO:0000256" key="2">
    <source>
        <dbReference type="ARBA" id="ARBA00004922"/>
    </source>
</evidence>
<comment type="pathway">
    <text evidence="2">Protein modification; protein glycosylation.</text>
</comment>
<sequence length="182" mass="21273">MKDWSIGDTKKCEYSNCITTGNREHMDSSDAILFHLRDVDMTDTPKTKPLNQKWILYNMESPLCKDYVSEKLFNAMKYDIIPIVFGSANYTAILPPNSYINALQFPTMTTLADHLIEVAIDKDRYDSYFHWKNDYCVQDVDYLCELCEHLNLNAVKTRVSTRKRDIVSWWINDAHCQTIQLV</sequence>
<evidence type="ECO:0000256" key="1">
    <source>
        <dbReference type="ARBA" id="ARBA00004323"/>
    </source>
</evidence>
<dbReference type="EMBL" id="OC924961">
    <property type="protein sequence ID" value="CAD7655839.1"/>
    <property type="molecule type" value="Genomic_DNA"/>
</dbReference>
<dbReference type="Gene3D" id="3.40.50.11660">
    <property type="entry name" value="Glycosyl transferase family 10, C-terminal domain"/>
    <property type="match status" value="1"/>
</dbReference>
<dbReference type="EC" id="2.4.1.-" evidence="7"/>
<evidence type="ECO:0000256" key="7">
    <source>
        <dbReference type="RuleBase" id="RU003832"/>
    </source>
</evidence>
<evidence type="ECO:0000259" key="8">
    <source>
        <dbReference type="Pfam" id="PF00852"/>
    </source>
</evidence>
<dbReference type="InterPro" id="IPR038577">
    <property type="entry name" value="GT10-like_C_sf"/>
</dbReference>
<dbReference type="SUPFAM" id="SSF53756">
    <property type="entry name" value="UDP-Glycosyltransferase/glycogen phosphorylase"/>
    <property type="match status" value="2"/>
</dbReference>
<dbReference type="AlphaFoldDB" id="A0A7R9M918"/>
<keyword evidence="5 7" id="KW-0808">Transferase</keyword>
<accession>A0A7R9M918</accession>
<comment type="subcellular location">
    <subcellularLocation>
        <location evidence="1">Golgi apparatus membrane</location>
        <topology evidence="1">Single-pass type II membrane protein</topology>
    </subcellularLocation>
    <subcellularLocation>
        <location evidence="7">Golgi apparatus</location>
        <location evidence="7">Golgi stack membrane</location>
        <topology evidence="7">Single-pass type II membrane protein</topology>
    </subcellularLocation>
</comment>
<organism evidence="9">
    <name type="scientific">Oppiella nova</name>
    <dbReference type="NCBI Taxonomy" id="334625"/>
    <lineage>
        <taxon>Eukaryota</taxon>
        <taxon>Metazoa</taxon>
        <taxon>Ecdysozoa</taxon>
        <taxon>Arthropoda</taxon>
        <taxon>Chelicerata</taxon>
        <taxon>Arachnida</taxon>
        <taxon>Acari</taxon>
        <taxon>Acariformes</taxon>
        <taxon>Sarcoptiformes</taxon>
        <taxon>Oribatida</taxon>
        <taxon>Brachypylina</taxon>
        <taxon>Oppioidea</taxon>
        <taxon>Oppiidae</taxon>
        <taxon>Oppiella</taxon>
    </lineage>
</organism>
<dbReference type="GO" id="GO:0032580">
    <property type="term" value="C:Golgi cisterna membrane"/>
    <property type="evidence" value="ECO:0007669"/>
    <property type="project" value="UniProtKB-SubCell"/>
</dbReference>
<dbReference type="PANTHER" id="PTHR48438">
    <property type="entry name" value="ALPHA-(1,3)-FUCOSYLTRANSFERASE C-RELATED"/>
    <property type="match status" value="1"/>
</dbReference>
<dbReference type="UniPathway" id="UPA00378"/>
<name>A0A7R9M918_9ACAR</name>
<dbReference type="Proteomes" id="UP000728032">
    <property type="component" value="Unassembled WGS sequence"/>
</dbReference>
<dbReference type="Pfam" id="PF00852">
    <property type="entry name" value="Glyco_transf_10"/>
    <property type="match status" value="1"/>
</dbReference>